<feature type="region of interest" description="Disordered" evidence="1">
    <location>
        <begin position="21"/>
        <end position="115"/>
    </location>
</feature>
<protein>
    <submittedName>
        <fullName evidence="3">Uncharacterized protein</fullName>
    </submittedName>
</protein>
<reference evidence="3 4" key="1">
    <citation type="submission" date="2024-09" db="EMBL/GenBank/DDBJ databases">
        <authorList>
            <person name="Sun Q."/>
            <person name="Mori K."/>
        </authorList>
    </citation>
    <scope>NUCLEOTIDE SEQUENCE [LARGE SCALE GENOMIC DNA]</scope>
    <source>
        <strain evidence="3 4">TBRC 5777</strain>
    </source>
</reference>
<comment type="caution">
    <text evidence="3">The sequence shown here is derived from an EMBL/GenBank/DDBJ whole genome shotgun (WGS) entry which is preliminary data.</text>
</comment>
<gene>
    <name evidence="3" type="ORF">ACFFGY_15620</name>
</gene>
<evidence type="ECO:0000256" key="2">
    <source>
        <dbReference type="SAM" id="SignalP"/>
    </source>
</evidence>
<evidence type="ECO:0000256" key="1">
    <source>
        <dbReference type="SAM" id="MobiDB-lite"/>
    </source>
</evidence>
<dbReference type="Proteomes" id="UP001589865">
    <property type="component" value="Unassembled WGS sequence"/>
</dbReference>
<feature type="chain" id="PRO_5045690873" evidence="2">
    <location>
        <begin position="25"/>
        <end position="115"/>
    </location>
</feature>
<organism evidence="3 4">
    <name type="scientific">Roseomonas elaeocarpi</name>
    <dbReference type="NCBI Taxonomy" id="907779"/>
    <lineage>
        <taxon>Bacteria</taxon>
        <taxon>Pseudomonadati</taxon>
        <taxon>Pseudomonadota</taxon>
        <taxon>Alphaproteobacteria</taxon>
        <taxon>Acetobacterales</taxon>
        <taxon>Roseomonadaceae</taxon>
        <taxon>Roseomonas</taxon>
    </lineage>
</organism>
<proteinExistence type="predicted"/>
<name>A0ABV6JZD6_9PROT</name>
<keyword evidence="4" id="KW-1185">Reference proteome</keyword>
<evidence type="ECO:0000313" key="4">
    <source>
        <dbReference type="Proteomes" id="UP001589865"/>
    </source>
</evidence>
<dbReference type="EMBL" id="JBHLUN010000010">
    <property type="protein sequence ID" value="MFC0409681.1"/>
    <property type="molecule type" value="Genomic_DNA"/>
</dbReference>
<sequence length="115" mass="11315">MRRALPLVLLLTALVAAGPGAALAQKPPPLDAPDGAAGPAPERPATRVPDLPGKPPALPPGASGRGTPAARTPRNTRPATPPAQGRPATPTDQPPAATPPTGKPLPAPGPGEREA</sequence>
<evidence type="ECO:0000313" key="3">
    <source>
        <dbReference type="EMBL" id="MFC0409681.1"/>
    </source>
</evidence>
<accession>A0ABV6JZD6</accession>
<feature type="compositionally biased region" description="Pro residues" evidence="1">
    <location>
        <begin position="92"/>
        <end position="109"/>
    </location>
</feature>
<dbReference type="RefSeq" id="WP_377045428.1">
    <property type="nucleotide sequence ID" value="NZ_JBHLUN010000010.1"/>
</dbReference>
<feature type="compositionally biased region" description="Low complexity" evidence="1">
    <location>
        <begin position="60"/>
        <end position="78"/>
    </location>
</feature>
<keyword evidence="2" id="KW-0732">Signal</keyword>
<feature type="signal peptide" evidence="2">
    <location>
        <begin position="1"/>
        <end position="24"/>
    </location>
</feature>